<keyword evidence="1" id="KW-0472">Membrane</keyword>
<sequence length="142" mass="15980">VVAISVGLGCVIIIGVLVYFIIKAYRTRGESTEHVYETVIYDTRNQQQPPPPMEAVNTLRKNHVARDSAKYVTMTPGESPSVAHYLLYTRQIETKPRQMQCQQGHVANEGQGYVSMKPGNSAIPPKVFGVETPEYIYDECRY</sequence>
<keyword evidence="3" id="KW-1185">Reference proteome</keyword>
<keyword evidence="1" id="KW-0812">Transmembrane</keyword>
<comment type="caution">
    <text evidence="2">The sequence shown here is derived from an EMBL/GenBank/DDBJ whole genome shotgun (WGS) entry which is preliminary data.</text>
</comment>
<keyword evidence="1" id="KW-1133">Transmembrane helix</keyword>
<accession>A0ABR3H1Z9</accession>
<feature type="transmembrane region" description="Helical" evidence="1">
    <location>
        <begin position="6"/>
        <end position="22"/>
    </location>
</feature>
<name>A0ABR3H1Z9_LOXSC</name>
<gene>
    <name evidence="2" type="ORF">ABMA27_011292</name>
</gene>
<dbReference type="Proteomes" id="UP001549920">
    <property type="component" value="Unassembled WGS sequence"/>
</dbReference>
<feature type="non-terminal residue" evidence="2">
    <location>
        <position position="1"/>
    </location>
</feature>
<protein>
    <submittedName>
        <fullName evidence="2">Uncharacterized protein</fullName>
    </submittedName>
</protein>
<organism evidence="2 3">
    <name type="scientific">Loxostege sticticalis</name>
    <name type="common">Beet webworm moth</name>
    <dbReference type="NCBI Taxonomy" id="481309"/>
    <lineage>
        <taxon>Eukaryota</taxon>
        <taxon>Metazoa</taxon>
        <taxon>Ecdysozoa</taxon>
        <taxon>Arthropoda</taxon>
        <taxon>Hexapoda</taxon>
        <taxon>Insecta</taxon>
        <taxon>Pterygota</taxon>
        <taxon>Neoptera</taxon>
        <taxon>Endopterygota</taxon>
        <taxon>Lepidoptera</taxon>
        <taxon>Glossata</taxon>
        <taxon>Ditrysia</taxon>
        <taxon>Pyraloidea</taxon>
        <taxon>Crambidae</taxon>
        <taxon>Pyraustinae</taxon>
        <taxon>Loxostege</taxon>
    </lineage>
</organism>
<reference evidence="2 3" key="1">
    <citation type="submission" date="2024-06" db="EMBL/GenBank/DDBJ databases">
        <title>A chromosome-level genome assembly of beet webworm, Loxostege sticticalis.</title>
        <authorList>
            <person name="Zhang Y."/>
        </authorList>
    </citation>
    <scope>NUCLEOTIDE SEQUENCE [LARGE SCALE GENOMIC DNA]</scope>
    <source>
        <strain evidence="2">AQ026</strain>
        <tissue evidence="2">Whole body</tissue>
    </source>
</reference>
<evidence type="ECO:0000313" key="3">
    <source>
        <dbReference type="Proteomes" id="UP001549920"/>
    </source>
</evidence>
<evidence type="ECO:0000313" key="2">
    <source>
        <dbReference type="EMBL" id="KAL0858835.1"/>
    </source>
</evidence>
<proteinExistence type="predicted"/>
<evidence type="ECO:0000256" key="1">
    <source>
        <dbReference type="SAM" id="Phobius"/>
    </source>
</evidence>
<dbReference type="EMBL" id="JBEUOH010000029">
    <property type="protein sequence ID" value="KAL0858835.1"/>
    <property type="molecule type" value="Genomic_DNA"/>
</dbReference>